<dbReference type="PANTHER" id="PTHR38436">
    <property type="entry name" value="POLYKETIDE CYCLASE SNOAL-LIKE DOMAIN"/>
    <property type="match status" value="1"/>
</dbReference>
<dbReference type="Gene3D" id="3.10.450.50">
    <property type="match status" value="1"/>
</dbReference>
<reference evidence="1 2" key="1">
    <citation type="submission" date="2018-07" db="EMBL/GenBank/DDBJ databases">
        <title>Section-level genome sequencing of Aspergillus section Nigri to investigate inter- and intra-species variation.</title>
        <authorList>
            <consortium name="DOE Joint Genome Institute"/>
            <person name="Vesth T.C."/>
            <person name="Nybo J.L."/>
            <person name="Theobald S."/>
            <person name="Frisvad J.C."/>
            <person name="Larsen T.O."/>
            <person name="Nielsen K.F."/>
            <person name="Hoof J.B."/>
            <person name="Brandl J."/>
            <person name="Salamov A."/>
            <person name="Riley R."/>
            <person name="Gladden J.M."/>
            <person name="Phatale P."/>
            <person name="Nielsen M.T."/>
            <person name="Lyhne E.K."/>
            <person name="Kogle M.E."/>
            <person name="Strasser K."/>
            <person name="McDonnell E."/>
            <person name="Barry K."/>
            <person name="Clum A."/>
            <person name="Chen C."/>
            <person name="Nolan M."/>
            <person name="Sandor L."/>
            <person name="Kuo A."/>
            <person name="Lipzen A."/>
            <person name="Hainaut M."/>
            <person name="Drula E."/>
            <person name="Tsang A."/>
            <person name="Magnuson J.K."/>
            <person name="Henrissat B."/>
            <person name="Wiebenga A."/>
            <person name="Simmons B.A."/>
            <person name="Makela M.R."/>
            <person name="De vries R.P."/>
            <person name="Grigoriev I.V."/>
            <person name="Mortensen U.H."/>
            <person name="Baker S.E."/>
            <person name="Andersen M.R."/>
        </authorList>
    </citation>
    <scope>NUCLEOTIDE SEQUENCE [LARGE SCALE GENOMIC DNA]</scope>
    <source>
        <strain evidence="1 2">ATCC 13496</strain>
    </source>
</reference>
<protein>
    <recommendedName>
        <fullName evidence="3">Carboxymethylenebutenolidase</fullName>
    </recommendedName>
</protein>
<dbReference type="Proteomes" id="UP000253845">
    <property type="component" value="Unassembled WGS sequence"/>
</dbReference>
<name>A0A370BLC0_ASPNG</name>
<dbReference type="InterPro" id="IPR032710">
    <property type="entry name" value="NTF2-like_dom_sf"/>
</dbReference>
<dbReference type="AlphaFoldDB" id="A0A370BLC0"/>
<evidence type="ECO:0008006" key="3">
    <source>
        <dbReference type="Google" id="ProtNLM"/>
    </source>
</evidence>
<sequence>MTALLIGDSNRTRPNSFLLSHLTRRGVGPGMIIVLPDGLSGQLIEDHSAPPPSVKWAEEGYTVIQICESALSQETVLCQAVEELAQHDKCTPNDIIGLIGLLLIETAAYGFHLWEGLKSLPGIERITAAVVYAAASNATQLISSGIPTMYHLAGKADTPLQRAFSTMQYDYPNIESQFFALPNSTAFDYATEGVSHTRSLTFLKKHMNGPFFDLEVIWEEHTYFEFDNRSVEQTMATMSLVSQFNRLTDCLKMTGGIGRDELTRFYRDHFIFNNPPDTKNELISRTIGIDRVVDEFIMTFTHDSEVDWLIPGIPPTGRKLEIPFMAVVNIRGDRLYHEHITWDQATVLKQLGLMPEFLPFPYPLTGGKRPATEEALKFEHRLQGLRQQQKCVIRALFRQTNCSRGPSGKFDFVPLFDYALERIVPNLVQQVTLLLLRRTLFLQESILVTRVEEYTLLSRLDILIVCEIETLQL</sequence>
<dbReference type="PANTHER" id="PTHR38436:SF3">
    <property type="entry name" value="CARBOXYMETHYLENEBUTENOLIDASE-RELATED"/>
    <property type="match status" value="1"/>
</dbReference>
<dbReference type="GO" id="GO:0030638">
    <property type="term" value="P:polyketide metabolic process"/>
    <property type="evidence" value="ECO:0007669"/>
    <property type="project" value="InterPro"/>
</dbReference>
<accession>A0A370BLC0</accession>
<dbReference type="SUPFAM" id="SSF54427">
    <property type="entry name" value="NTF2-like"/>
    <property type="match status" value="1"/>
</dbReference>
<proteinExistence type="predicted"/>
<organism evidence="1 2">
    <name type="scientific">Aspergillus niger ATCC 13496</name>
    <dbReference type="NCBI Taxonomy" id="1353008"/>
    <lineage>
        <taxon>Eukaryota</taxon>
        <taxon>Fungi</taxon>
        <taxon>Dikarya</taxon>
        <taxon>Ascomycota</taxon>
        <taxon>Pezizomycotina</taxon>
        <taxon>Eurotiomycetes</taxon>
        <taxon>Eurotiomycetidae</taxon>
        <taxon>Eurotiales</taxon>
        <taxon>Aspergillaceae</taxon>
        <taxon>Aspergillus</taxon>
        <taxon>Aspergillus subgen. Circumdati</taxon>
    </lineage>
</organism>
<dbReference type="VEuPathDB" id="FungiDB:M747DRAFT_358651"/>
<dbReference type="InterPro" id="IPR009959">
    <property type="entry name" value="Cyclase_SnoaL-like"/>
</dbReference>
<gene>
    <name evidence="1" type="ORF">M747DRAFT_358651</name>
</gene>
<evidence type="ECO:0000313" key="1">
    <source>
        <dbReference type="EMBL" id="RDH16374.1"/>
    </source>
</evidence>
<dbReference type="EMBL" id="KZ851939">
    <property type="protein sequence ID" value="RDH16374.1"/>
    <property type="molecule type" value="Genomic_DNA"/>
</dbReference>
<evidence type="ECO:0000313" key="2">
    <source>
        <dbReference type="Proteomes" id="UP000253845"/>
    </source>
</evidence>